<feature type="transmembrane region" description="Helical" evidence="4">
    <location>
        <begin position="204"/>
        <end position="221"/>
    </location>
</feature>
<accession>A0ABS2EW27</accession>
<feature type="transmembrane region" description="Helical" evidence="4">
    <location>
        <begin position="132"/>
        <end position="151"/>
    </location>
</feature>
<gene>
    <name evidence="5" type="ORF">H6A31_07070</name>
</gene>
<keyword evidence="3 4" id="KW-0472">Membrane</keyword>
<dbReference type="Pfam" id="PF07690">
    <property type="entry name" value="MFS_1"/>
    <property type="match status" value="1"/>
</dbReference>
<feature type="transmembrane region" description="Helical" evidence="4">
    <location>
        <begin position="72"/>
        <end position="90"/>
    </location>
</feature>
<dbReference type="Gene3D" id="1.20.1250.20">
    <property type="entry name" value="MFS general substrate transporter like domains"/>
    <property type="match status" value="1"/>
</dbReference>
<feature type="transmembrane region" description="Helical" evidence="4">
    <location>
        <begin position="280"/>
        <end position="299"/>
    </location>
</feature>
<keyword evidence="6" id="KW-1185">Reference proteome</keyword>
<evidence type="ECO:0000313" key="5">
    <source>
        <dbReference type="EMBL" id="MBM6758444.1"/>
    </source>
</evidence>
<organism evidence="5 6">
    <name type="scientific">Bacteroides mediterraneensis</name>
    <dbReference type="NCBI Taxonomy" id="1841856"/>
    <lineage>
        <taxon>Bacteria</taxon>
        <taxon>Pseudomonadati</taxon>
        <taxon>Bacteroidota</taxon>
        <taxon>Bacteroidia</taxon>
        <taxon>Bacteroidales</taxon>
        <taxon>Bacteroidaceae</taxon>
        <taxon>Bacteroides</taxon>
    </lineage>
</organism>
<evidence type="ECO:0000256" key="2">
    <source>
        <dbReference type="ARBA" id="ARBA00022989"/>
    </source>
</evidence>
<protein>
    <submittedName>
        <fullName evidence="5">MFS transporter</fullName>
    </submittedName>
</protein>
<proteinExistence type="predicted"/>
<dbReference type="PANTHER" id="PTHR23531:SF1">
    <property type="entry name" value="QUINOLENE RESISTANCE PROTEIN NORA"/>
    <property type="match status" value="1"/>
</dbReference>
<comment type="caution">
    <text evidence="5">The sequence shown here is derived from an EMBL/GenBank/DDBJ whole genome shotgun (WGS) entry which is preliminary data.</text>
</comment>
<keyword evidence="1 4" id="KW-0812">Transmembrane</keyword>
<dbReference type="InterPro" id="IPR052714">
    <property type="entry name" value="MFS_Exporter"/>
</dbReference>
<dbReference type="InterPro" id="IPR011701">
    <property type="entry name" value="MFS"/>
</dbReference>
<feature type="transmembrane region" description="Helical" evidence="4">
    <location>
        <begin position="255"/>
        <end position="274"/>
    </location>
</feature>
<feature type="transmembrane region" description="Helical" evidence="4">
    <location>
        <begin position="227"/>
        <end position="243"/>
    </location>
</feature>
<keyword evidence="2 4" id="KW-1133">Transmembrane helix</keyword>
<feature type="transmembrane region" description="Helical" evidence="4">
    <location>
        <begin position="343"/>
        <end position="367"/>
    </location>
</feature>
<feature type="transmembrane region" description="Helical" evidence="4">
    <location>
        <begin position="320"/>
        <end position="337"/>
    </location>
</feature>
<evidence type="ECO:0000256" key="4">
    <source>
        <dbReference type="SAM" id="Phobius"/>
    </source>
</evidence>
<dbReference type="PANTHER" id="PTHR23531">
    <property type="entry name" value="QUINOLENE RESISTANCE PROTEIN NORA"/>
    <property type="match status" value="1"/>
</dbReference>
<dbReference type="RefSeq" id="WP_204475630.1">
    <property type="nucleotide sequence ID" value="NZ_JACJJW010000015.1"/>
</dbReference>
<feature type="transmembrane region" description="Helical" evidence="4">
    <location>
        <begin position="96"/>
        <end position="120"/>
    </location>
</feature>
<name>A0ABS2EW27_9BACE</name>
<sequence length="373" mass="41809">MWNRNFNLLLAANFFLYTAVYMLFPVLHRWMVGEGGYTNLQAGGTIAIFGASLYIFGPFNNYLVDTFKRKAVCTRSILLLALVGLIYPYFSGIGTIVALRVLQGALFGVALMSMGSTLVIDVTPSHCRNRANLTFTWSGVLGMLCGIWGGYSLGNFLSFQYELYLFVILCIVPILLVSMVKVCFRAPLDLPLLSLDRFLLFRTLLPGLNMMVVPFILGVVFSTTFDSFFYICIMAGFVVFLLLDRLFRSQADGRFLNAVGLVLMGMALVMLYLSDGRDSLWGAGFLLGLGMGLSLLQFLRMMIYLPLHCERGTGYHTYQLLWETGVMVGVLLGQYVANSMKRQYLLALLVCMVGLLVYQGGIHGYFVRRMRNR</sequence>
<reference evidence="5 6" key="1">
    <citation type="journal article" date="2021" name="Sci. Rep.">
        <title>The distribution of antibiotic resistance genes in chicken gut microbiota commensals.</title>
        <authorList>
            <person name="Juricova H."/>
            <person name="Matiasovicova J."/>
            <person name="Kubasova T."/>
            <person name="Cejkova D."/>
            <person name="Rychlik I."/>
        </authorList>
    </citation>
    <scope>NUCLEOTIDE SEQUENCE [LARGE SCALE GENOMIC DNA]</scope>
    <source>
        <strain evidence="5 6">An801</strain>
    </source>
</reference>
<dbReference type="SUPFAM" id="SSF103473">
    <property type="entry name" value="MFS general substrate transporter"/>
    <property type="match status" value="1"/>
</dbReference>
<evidence type="ECO:0000256" key="1">
    <source>
        <dbReference type="ARBA" id="ARBA00022692"/>
    </source>
</evidence>
<dbReference type="InterPro" id="IPR036259">
    <property type="entry name" value="MFS_trans_sf"/>
</dbReference>
<feature type="transmembrane region" description="Helical" evidence="4">
    <location>
        <begin position="163"/>
        <end position="184"/>
    </location>
</feature>
<dbReference type="Proteomes" id="UP000703295">
    <property type="component" value="Unassembled WGS sequence"/>
</dbReference>
<evidence type="ECO:0000313" key="6">
    <source>
        <dbReference type="Proteomes" id="UP000703295"/>
    </source>
</evidence>
<evidence type="ECO:0000256" key="3">
    <source>
        <dbReference type="ARBA" id="ARBA00023136"/>
    </source>
</evidence>
<feature type="transmembrane region" description="Helical" evidence="4">
    <location>
        <begin position="7"/>
        <end position="28"/>
    </location>
</feature>
<feature type="transmembrane region" description="Helical" evidence="4">
    <location>
        <begin position="40"/>
        <end position="60"/>
    </location>
</feature>
<dbReference type="EMBL" id="JACJJW010000015">
    <property type="protein sequence ID" value="MBM6758444.1"/>
    <property type="molecule type" value="Genomic_DNA"/>
</dbReference>